<comment type="caution">
    <text evidence="1">The sequence shown here is derived from an EMBL/GenBank/DDBJ whole genome shotgun (WGS) entry which is preliminary data.</text>
</comment>
<proteinExistence type="predicted"/>
<name>A0ABR8PWL4_9CLOT</name>
<sequence>MKKLVKRLNKSMQSVEAYCSCSCQRLGCRCSGGYDASAGITASMEAVNQSITAQTSSGLAAN</sequence>
<protein>
    <submittedName>
        <fullName evidence="1">CLI_3235 family bacteriocin</fullName>
    </submittedName>
</protein>
<accession>A0ABR8PWL4</accession>
<dbReference type="EMBL" id="JACSRA010000025">
    <property type="protein sequence ID" value="MBD7912582.1"/>
    <property type="molecule type" value="Genomic_DNA"/>
</dbReference>
<keyword evidence="2" id="KW-1185">Reference proteome</keyword>
<organism evidence="1 2">
    <name type="scientific">Clostridium cibarium</name>
    <dbReference type="NCBI Taxonomy" id="2762247"/>
    <lineage>
        <taxon>Bacteria</taxon>
        <taxon>Bacillati</taxon>
        <taxon>Bacillota</taxon>
        <taxon>Clostridia</taxon>
        <taxon>Eubacteriales</taxon>
        <taxon>Clostridiaceae</taxon>
        <taxon>Clostridium</taxon>
    </lineage>
</organism>
<dbReference type="NCBIfam" id="TIGR04065">
    <property type="entry name" value="ocin_CLI_3235"/>
    <property type="match status" value="1"/>
</dbReference>
<dbReference type="InterPro" id="IPR023968">
    <property type="entry name" value="Bacteriocin_CLI3235"/>
</dbReference>
<dbReference type="RefSeq" id="WP_185966877.1">
    <property type="nucleotide sequence ID" value="NZ_JACSRA010000025.1"/>
</dbReference>
<gene>
    <name evidence="1" type="ORF">H9661_14580</name>
</gene>
<dbReference type="Proteomes" id="UP000627781">
    <property type="component" value="Unassembled WGS sequence"/>
</dbReference>
<evidence type="ECO:0000313" key="1">
    <source>
        <dbReference type="EMBL" id="MBD7912582.1"/>
    </source>
</evidence>
<reference evidence="1 2" key="1">
    <citation type="submission" date="2020-08" db="EMBL/GenBank/DDBJ databases">
        <title>A Genomic Blueprint of the Chicken Gut Microbiome.</title>
        <authorList>
            <person name="Gilroy R."/>
            <person name="Ravi A."/>
            <person name="Getino M."/>
            <person name="Pursley I."/>
            <person name="Horton D.L."/>
            <person name="Alikhan N.-F."/>
            <person name="Baker D."/>
            <person name="Gharbi K."/>
            <person name="Hall N."/>
            <person name="Watson M."/>
            <person name="Adriaenssens E.M."/>
            <person name="Foster-Nyarko E."/>
            <person name="Jarju S."/>
            <person name="Secka A."/>
            <person name="Antonio M."/>
            <person name="Oren A."/>
            <person name="Chaudhuri R."/>
            <person name="La Ragione R.M."/>
            <person name="Hildebrand F."/>
            <person name="Pallen M.J."/>
        </authorList>
    </citation>
    <scope>NUCLEOTIDE SEQUENCE [LARGE SCALE GENOMIC DNA]</scope>
    <source>
        <strain evidence="1 2">Sa3CVN1</strain>
    </source>
</reference>
<evidence type="ECO:0000313" key="2">
    <source>
        <dbReference type="Proteomes" id="UP000627781"/>
    </source>
</evidence>